<accession>A0A3B0BWR2</accession>
<evidence type="ECO:0000313" key="1">
    <source>
        <dbReference type="EMBL" id="RKN77845.1"/>
    </source>
</evidence>
<organism evidence="1 2">
    <name type="scientific">Ulvibacterium marinum</name>
    <dbReference type="NCBI Taxonomy" id="2419782"/>
    <lineage>
        <taxon>Bacteria</taxon>
        <taxon>Pseudomonadati</taxon>
        <taxon>Bacteroidota</taxon>
        <taxon>Flavobacteriia</taxon>
        <taxon>Flavobacteriales</taxon>
        <taxon>Flavobacteriaceae</taxon>
        <taxon>Ulvibacterium</taxon>
    </lineage>
</organism>
<dbReference type="EMBL" id="RBCJ01000005">
    <property type="protein sequence ID" value="RKN77845.1"/>
    <property type="molecule type" value="Genomic_DNA"/>
</dbReference>
<dbReference type="Proteomes" id="UP000276603">
    <property type="component" value="Unassembled WGS sequence"/>
</dbReference>
<protein>
    <submittedName>
        <fullName evidence="1">Uncharacterized protein</fullName>
    </submittedName>
</protein>
<proteinExistence type="predicted"/>
<name>A0A3B0BWR2_9FLAO</name>
<evidence type="ECO:0000313" key="2">
    <source>
        <dbReference type="Proteomes" id="UP000276603"/>
    </source>
</evidence>
<comment type="caution">
    <text evidence="1">The sequence shown here is derived from an EMBL/GenBank/DDBJ whole genome shotgun (WGS) entry which is preliminary data.</text>
</comment>
<dbReference type="AlphaFoldDB" id="A0A3B0BWR2"/>
<keyword evidence="2" id="KW-1185">Reference proteome</keyword>
<reference evidence="1 2" key="1">
    <citation type="submission" date="2018-10" db="EMBL/GenBank/DDBJ databases">
        <title>Ulvibacterium marinum gen. nov., sp. nov., a novel marine bacterium of the family Flavobacteriaceae, isolated from a culture of the green alga Ulva prolifera.</title>
        <authorList>
            <person name="Zhang Z."/>
        </authorList>
    </citation>
    <scope>NUCLEOTIDE SEQUENCE [LARGE SCALE GENOMIC DNA]</scope>
    <source>
        <strain evidence="1 2">CCMM003</strain>
    </source>
</reference>
<gene>
    <name evidence="1" type="ORF">D7Z94_21640</name>
</gene>
<sequence>MLLTIDFKILKKDLLVYLIIDGMPDYLDGCKKNCAQGEERSSGLFAACAFSQLQGGQKTQRVFLFPLRLGNNIINSKVLKIDCSA</sequence>